<dbReference type="Proteomes" id="UP001056120">
    <property type="component" value="Linkage Group LG26"/>
</dbReference>
<evidence type="ECO:0000313" key="1">
    <source>
        <dbReference type="EMBL" id="KAI3695709.1"/>
    </source>
</evidence>
<reference evidence="2" key="1">
    <citation type="journal article" date="2022" name="Mol. Ecol. Resour.">
        <title>The genomes of chicory, endive, great burdock and yacon provide insights into Asteraceae palaeo-polyploidization history and plant inulin production.</title>
        <authorList>
            <person name="Fan W."/>
            <person name="Wang S."/>
            <person name="Wang H."/>
            <person name="Wang A."/>
            <person name="Jiang F."/>
            <person name="Liu H."/>
            <person name="Zhao H."/>
            <person name="Xu D."/>
            <person name="Zhang Y."/>
        </authorList>
    </citation>
    <scope>NUCLEOTIDE SEQUENCE [LARGE SCALE GENOMIC DNA]</scope>
    <source>
        <strain evidence="2">cv. Yunnan</strain>
    </source>
</reference>
<keyword evidence="2" id="KW-1185">Reference proteome</keyword>
<comment type="caution">
    <text evidence="1">The sequence shown here is derived from an EMBL/GenBank/DDBJ whole genome shotgun (WGS) entry which is preliminary data.</text>
</comment>
<sequence>MLIYFVTFLSFILFCKYSHPIKQLPPWADEMRLLSFHFWEDLSILFPSAKSVKSTLSVYFSSKMASKTKRKCYSKLNTNTMEKTATTESRLLDLPDLALETILEKLEPADLCKTACGSTYLRDICLSDHLWKQHMKQKWGRIVGFVAQKEWLLHVASQKDFLDGAEGRGFLSKLWPAVMFKFNDERKPCQPRDTYSIVSCYRALEIGRFWFPAQVFNRENGHVGFVMSCYDAELSYDSHTDTFEARYPPHGPRALVTESGVTWDRLREVPVDNSSHHLHVSKCLNDLQPKDHIEIQWRRNQQFPYGWWYGVIGHLESCDANDTYCRCHESDTVVLEFKQYAPGSRWRHMTINRKDHREEGNETDGFYGGIKKLCNKDEISMWQRFWPIDTLE</sequence>
<name>A0ACB8ZEF7_9ASTR</name>
<reference evidence="1 2" key="2">
    <citation type="journal article" date="2022" name="Mol. Ecol. Resour.">
        <title>The genomes of chicory, endive, great burdock and yacon provide insights into Asteraceae paleo-polyploidization history and plant inulin production.</title>
        <authorList>
            <person name="Fan W."/>
            <person name="Wang S."/>
            <person name="Wang H."/>
            <person name="Wang A."/>
            <person name="Jiang F."/>
            <person name="Liu H."/>
            <person name="Zhao H."/>
            <person name="Xu D."/>
            <person name="Zhang Y."/>
        </authorList>
    </citation>
    <scope>NUCLEOTIDE SEQUENCE [LARGE SCALE GENOMIC DNA]</scope>
    <source>
        <strain evidence="2">cv. Yunnan</strain>
        <tissue evidence="1">Leaves</tissue>
    </source>
</reference>
<evidence type="ECO:0000313" key="2">
    <source>
        <dbReference type="Proteomes" id="UP001056120"/>
    </source>
</evidence>
<dbReference type="EMBL" id="CM042043">
    <property type="protein sequence ID" value="KAI3695709.1"/>
    <property type="molecule type" value="Genomic_DNA"/>
</dbReference>
<proteinExistence type="predicted"/>
<organism evidence="1 2">
    <name type="scientific">Smallanthus sonchifolius</name>
    <dbReference type="NCBI Taxonomy" id="185202"/>
    <lineage>
        <taxon>Eukaryota</taxon>
        <taxon>Viridiplantae</taxon>
        <taxon>Streptophyta</taxon>
        <taxon>Embryophyta</taxon>
        <taxon>Tracheophyta</taxon>
        <taxon>Spermatophyta</taxon>
        <taxon>Magnoliopsida</taxon>
        <taxon>eudicotyledons</taxon>
        <taxon>Gunneridae</taxon>
        <taxon>Pentapetalae</taxon>
        <taxon>asterids</taxon>
        <taxon>campanulids</taxon>
        <taxon>Asterales</taxon>
        <taxon>Asteraceae</taxon>
        <taxon>Asteroideae</taxon>
        <taxon>Heliantheae alliance</taxon>
        <taxon>Millerieae</taxon>
        <taxon>Smallanthus</taxon>
    </lineage>
</organism>
<accession>A0ACB8ZEF7</accession>
<gene>
    <name evidence="1" type="ORF">L1987_78708</name>
</gene>
<protein>
    <submittedName>
        <fullName evidence="1">Uncharacterized protein</fullName>
    </submittedName>
</protein>